<organism evidence="8 9">
    <name type="scientific">Amycolatopsis umgeniensis</name>
    <dbReference type="NCBI Taxonomy" id="336628"/>
    <lineage>
        <taxon>Bacteria</taxon>
        <taxon>Bacillati</taxon>
        <taxon>Actinomycetota</taxon>
        <taxon>Actinomycetes</taxon>
        <taxon>Pseudonocardiales</taxon>
        <taxon>Pseudonocardiaceae</taxon>
        <taxon>Amycolatopsis</taxon>
    </lineage>
</organism>
<name>A0A841BFG9_9PSEU</name>
<dbReference type="Pfam" id="PF01799">
    <property type="entry name" value="Fer2_2"/>
    <property type="match status" value="1"/>
</dbReference>
<evidence type="ECO:0000256" key="5">
    <source>
        <dbReference type="ARBA" id="ARBA00023014"/>
    </source>
</evidence>
<dbReference type="InterPro" id="IPR002888">
    <property type="entry name" value="2Fe-2S-bd"/>
</dbReference>
<dbReference type="Pfam" id="PF00111">
    <property type="entry name" value="Fer2"/>
    <property type="match status" value="1"/>
</dbReference>
<evidence type="ECO:0000256" key="2">
    <source>
        <dbReference type="ARBA" id="ARBA00022723"/>
    </source>
</evidence>
<evidence type="ECO:0000256" key="1">
    <source>
        <dbReference type="ARBA" id="ARBA00022714"/>
    </source>
</evidence>
<feature type="domain" description="2Fe-2S ferredoxin-type" evidence="7">
    <location>
        <begin position="5"/>
        <end position="81"/>
    </location>
</feature>
<dbReference type="GO" id="GO:0046872">
    <property type="term" value="F:metal ion binding"/>
    <property type="evidence" value="ECO:0007669"/>
    <property type="project" value="UniProtKB-KW"/>
</dbReference>
<evidence type="ECO:0000313" key="9">
    <source>
        <dbReference type="Proteomes" id="UP000580861"/>
    </source>
</evidence>
<dbReference type="InterPro" id="IPR006058">
    <property type="entry name" value="2Fe2S_fd_BS"/>
</dbReference>
<comment type="pathway">
    <text evidence="6">Alkaloid degradation; nicotine degradation.</text>
</comment>
<keyword evidence="9" id="KW-1185">Reference proteome</keyword>
<keyword evidence="2" id="KW-0479">Metal-binding</keyword>
<gene>
    <name evidence="8" type="ORF">HDA45_007622</name>
</gene>
<keyword evidence="1" id="KW-0001">2Fe-2S</keyword>
<dbReference type="PROSITE" id="PS00197">
    <property type="entry name" value="2FE2S_FER_1"/>
    <property type="match status" value="1"/>
</dbReference>
<dbReference type="AlphaFoldDB" id="A0A841BFG9"/>
<protein>
    <submittedName>
        <fullName evidence="8">Xanthine dehydrogenase YagT iron-sulfur-binding subunit</fullName>
    </submittedName>
</protein>
<dbReference type="PROSITE" id="PS51085">
    <property type="entry name" value="2FE2S_FER_2"/>
    <property type="match status" value="1"/>
</dbReference>
<dbReference type="PANTHER" id="PTHR45331">
    <property type="entry name" value="OXIDOREDUCTASE, IRON-SULPHUR BINDING SUBUNIT-RELATED-RELATED"/>
    <property type="match status" value="1"/>
</dbReference>
<dbReference type="InterPro" id="IPR036884">
    <property type="entry name" value="2Fe-2S-bd_dom_sf"/>
</dbReference>
<evidence type="ECO:0000256" key="4">
    <source>
        <dbReference type="ARBA" id="ARBA00023004"/>
    </source>
</evidence>
<sequence>MSDTVPVRLTVNGKDHEVTVDPRTTLLGLLRDRLALAGTKTGCNQGTCGACTVQVDGRRVLSCLTLAVTVDDRSVRTIEGLADEDGTLHPLQQAFVDWDALQCGFCTPGQILSAEACIREGNAGSDDDVREYMSGNLCRCAAYPNIVRAVRSVAGGA</sequence>
<dbReference type="RefSeq" id="WP_184903735.1">
    <property type="nucleotide sequence ID" value="NZ_JACHMX010000001.1"/>
</dbReference>
<dbReference type="Proteomes" id="UP000580861">
    <property type="component" value="Unassembled WGS sequence"/>
</dbReference>
<evidence type="ECO:0000256" key="3">
    <source>
        <dbReference type="ARBA" id="ARBA00023002"/>
    </source>
</evidence>
<keyword evidence="5" id="KW-0411">Iron-sulfur</keyword>
<evidence type="ECO:0000256" key="6">
    <source>
        <dbReference type="ARBA" id="ARBA00060707"/>
    </source>
</evidence>
<keyword evidence="4" id="KW-0408">Iron</keyword>
<dbReference type="FunFam" id="1.10.150.120:FF:000003">
    <property type="entry name" value="Carbon monoxide dehydrogenase, small subunit"/>
    <property type="match status" value="1"/>
</dbReference>
<dbReference type="SUPFAM" id="SSF54292">
    <property type="entry name" value="2Fe-2S ferredoxin-like"/>
    <property type="match status" value="1"/>
</dbReference>
<dbReference type="EMBL" id="JACHMX010000001">
    <property type="protein sequence ID" value="MBB5857535.1"/>
    <property type="molecule type" value="Genomic_DNA"/>
</dbReference>
<dbReference type="GO" id="GO:0016903">
    <property type="term" value="F:oxidoreductase activity, acting on the aldehyde or oxo group of donors"/>
    <property type="evidence" value="ECO:0007669"/>
    <property type="project" value="TreeGrafter"/>
</dbReference>
<keyword evidence="3" id="KW-0560">Oxidoreductase</keyword>
<dbReference type="InterPro" id="IPR001041">
    <property type="entry name" value="2Fe-2S_ferredoxin-type"/>
</dbReference>
<evidence type="ECO:0000313" key="8">
    <source>
        <dbReference type="EMBL" id="MBB5857535.1"/>
    </source>
</evidence>
<dbReference type="GO" id="GO:0051537">
    <property type="term" value="F:2 iron, 2 sulfur cluster binding"/>
    <property type="evidence" value="ECO:0007669"/>
    <property type="project" value="UniProtKB-KW"/>
</dbReference>
<dbReference type="Gene3D" id="3.10.20.30">
    <property type="match status" value="1"/>
</dbReference>
<dbReference type="InterPro" id="IPR012675">
    <property type="entry name" value="Beta-grasp_dom_sf"/>
</dbReference>
<dbReference type="CDD" id="cd00207">
    <property type="entry name" value="fer2"/>
    <property type="match status" value="1"/>
</dbReference>
<dbReference type="InterPro" id="IPR036010">
    <property type="entry name" value="2Fe-2S_ferredoxin-like_sf"/>
</dbReference>
<dbReference type="Gene3D" id="1.10.150.120">
    <property type="entry name" value="[2Fe-2S]-binding domain"/>
    <property type="match status" value="1"/>
</dbReference>
<accession>A0A841BFG9</accession>
<proteinExistence type="predicted"/>
<dbReference type="PANTHER" id="PTHR45331:SF2">
    <property type="entry name" value="OXIDOREDUCTASE WITH IRON-SULFUR SUBUNIT"/>
    <property type="match status" value="1"/>
</dbReference>
<evidence type="ECO:0000259" key="7">
    <source>
        <dbReference type="PROSITE" id="PS51085"/>
    </source>
</evidence>
<dbReference type="InterPro" id="IPR052914">
    <property type="entry name" value="Aldehyde_Oxdr_Iron-Sulfur"/>
</dbReference>
<dbReference type="FunFam" id="3.10.20.30:FF:000020">
    <property type="entry name" value="Xanthine dehydrogenase iron-sulfur subunit"/>
    <property type="match status" value="1"/>
</dbReference>
<dbReference type="SUPFAM" id="SSF47741">
    <property type="entry name" value="CO dehydrogenase ISP C-domain like"/>
    <property type="match status" value="1"/>
</dbReference>
<reference evidence="8 9" key="1">
    <citation type="submission" date="2020-08" db="EMBL/GenBank/DDBJ databases">
        <title>Sequencing the genomes of 1000 actinobacteria strains.</title>
        <authorList>
            <person name="Klenk H.-P."/>
        </authorList>
    </citation>
    <scope>NUCLEOTIDE SEQUENCE [LARGE SCALE GENOMIC DNA]</scope>
    <source>
        <strain evidence="8 9">DSM 45272</strain>
    </source>
</reference>
<comment type="caution">
    <text evidence="8">The sequence shown here is derived from an EMBL/GenBank/DDBJ whole genome shotgun (WGS) entry which is preliminary data.</text>
</comment>